<dbReference type="InterPro" id="IPR051312">
    <property type="entry name" value="Diverse_Substr_Oxidored"/>
</dbReference>
<dbReference type="Gene3D" id="3.30.390.50">
    <property type="entry name" value="CO dehydrogenase flavoprotein, C-terminal domain"/>
    <property type="match status" value="1"/>
</dbReference>
<proteinExistence type="predicted"/>
<evidence type="ECO:0000313" key="5">
    <source>
        <dbReference type="EMBL" id="GGN64843.1"/>
    </source>
</evidence>
<dbReference type="SUPFAM" id="SSF56176">
    <property type="entry name" value="FAD-binding/transporter-associated domain-like"/>
    <property type="match status" value="1"/>
</dbReference>
<dbReference type="Pfam" id="PF00941">
    <property type="entry name" value="FAD_binding_5"/>
    <property type="match status" value="1"/>
</dbReference>
<reference evidence="5" key="1">
    <citation type="journal article" date="2014" name="Int. J. Syst. Evol. Microbiol.">
        <title>Complete genome sequence of Corynebacterium casei LMG S-19264T (=DSM 44701T), isolated from a smear-ripened cheese.</title>
        <authorList>
            <consortium name="US DOE Joint Genome Institute (JGI-PGF)"/>
            <person name="Walter F."/>
            <person name="Albersmeier A."/>
            <person name="Kalinowski J."/>
            <person name="Ruckert C."/>
        </authorList>
    </citation>
    <scope>NUCLEOTIDE SEQUENCE</scope>
    <source>
        <strain evidence="5">JCM 17251</strain>
    </source>
</reference>
<protein>
    <submittedName>
        <fullName evidence="5">Xanthine dehydrogenase</fullName>
    </submittedName>
</protein>
<dbReference type="Gene3D" id="3.30.43.10">
    <property type="entry name" value="Uridine Diphospho-n-acetylenolpyruvylglucosamine Reductase, domain 2"/>
    <property type="match status" value="1"/>
</dbReference>
<dbReference type="GO" id="GO:0071949">
    <property type="term" value="F:FAD binding"/>
    <property type="evidence" value="ECO:0007669"/>
    <property type="project" value="InterPro"/>
</dbReference>
<reference evidence="5" key="2">
    <citation type="submission" date="2020-09" db="EMBL/GenBank/DDBJ databases">
        <authorList>
            <person name="Sun Q."/>
            <person name="Ohkuma M."/>
        </authorList>
    </citation>
    <scope>NUCLEOTIDE SEQUENCE</scope>
    <source>
        <strain evidence="5">JCM 17251</strain>
    </source>
</reference>
<dbReference type="RefSeq" id="WP_188858992.1">
    <property type="nucleotide sequence ID" value="NZ_BMOS01000033.1"/>
</dbReference>
<dbReference type="InterPro" id="IPR036683">
    <property type="entry name" value="CO_DH_flav_C_dom_sf"/>
</dbReference>
<name>A0A918D4I0_9BACI</name>
<dbReference type="InterPro" id="IPR005107">
    <property type="entry name" value="CO_DH_flav_C"/>
</dbReference>
<dbReference type="InterPro" id="IPR016166">
    <property type="entry name" value="FAD-bd_PCMH"/>
</dbReference>
<evidence type="ECO:0000256" key="2">
    <source>
        <dbReference type="ARBA" id="ARBA00022827"/>
    </source>
</evidence>
<dbReference type="PANTHER" id="PTHR42659">
    <property type="entry name" value="XANTHINE DEHYDROGENASE SUBUNIT C-RELATED"/>
    <property type="match status" value="1"/>
</dbReference>
<dbReference type="GO" id="GO:0016491">
    <property type="term" value="F:oxidoreductase activity"/>
    <property type="evidence" value="ECO:0007669"/>
    <property type="project" value="UniProtKB-KW"/>
</dbReference>
<evidence type="ECO:0000259" key="4">
    <source>
        <dbReference type="PROSITE" id="PS51387"/>
    </source>
</evidence>
<accession>A0A918D4I0</accession>
<dbReference type="EMBL" id="BMOS01000033">
    <property type="protein sequence ID" value="GGN64843.1"/>
    <property type="molecule type" value="Genomic_DNA"/>
</dbReference>
<evidence type="ECO:0000313" key="6">
    <source>
        <dbReference type="Proteomes" id="UP000624041"/>
    </source>
</evidence>
<evidence type="ECO:0000256" key="1">
    <source>
        <dbReference type="ARBA" id="ARBA00022630"/>
    </source>
</evidence>
<gene>
    <name evidence="5" type="ORF">GCM10007971_33120</name>
</gene>
<dbReference type="AlphaFoldDB" id="A0A918D4I0"/>
<feature type="domain" description="FAD-binding PCMH-type" evidence="4">
    <location>
        <begin position="1"/>
        <end position="212"/>
    </location>
</feature>
<organism evidence="5 6">
    <name type="scientific">Oceanobacillus indicireducens</name>
    <dbReference type="NCBI Taxonomy" id="1004261"/>
    <lineage>
        <taxon>Bacteria</taxon>
        <taxon>Bacillati</taxon>
        <taxon>Bacillota</taxon>
        <taxon>Bacilli</taxon>
        <taxon>Bacillales</taxon>
        <taxon>Bacillaceae</taxon>
        <taxon>Oceanobacillus</taxon>
    </lineage>
</organism>
<keyword evidence="2" id="KW-0274">FAD</keyword>
<dbReference type="Proteomes" id="UP000624041">
    <property type="component" value="Unassembled WGS sequence"/>
</dbReference>
<evidence type="ECO:0000256" key="3">
    <source>
        <dbReference type="ARBA" id="ARBA00023002"/>
    </source>
</evidence>
<dbReference type="SMART" id="SM01092">
    <property type="entry name" value="CO_deh_flav_C"/>
    <property type="match status" value="1"/>
</dbReference>
<keyword evidence="6" id="KW-1185">Reference proteome</keyword>
<dbReference type="PROSITE" id="PS51387">
    <property type="entry name" value="FAD_PCMH"/>
    <property type="match status" value="1"/>
</dbReference>
<dbReference type="InterPro" id="IPR002346">
    <property type="entry name" value="Mopterin_DH_FAD-bd"/>
</dbReference>
<keyword evidence="1" id="KW-0285">Flavoprotein</keyword>
<keyword evidence="3" id="KW-0560">Oxidoreductase</keyword>
<dbReference type="InterPro" id="IPR036318">
    <property type="entry name" value="FAD-bd_PCMH-like_sf"/>
</dbReference>
<dbReference type="SUPFAM" id="SSF55447">
    <property type="entry name" value="CO dehydrogenase flavoprotein C-terminal domain-like"/>
    <property type="match status" value="1"/>
</dbReference>
<dbReference type="InterPro" id="IPR016167">
    <property type="entry name" value="FAD-bd_PCMH_sub1"/>
</dbReference>
<dbReference type="PANTHER" id="PTHR42659:SF2">
    <property type="entry name" value="XANTHINE DEHYDROGENASE SUBUNIT C-RELATED"/>
    <property type="match status" value="1"/>
</dbReference>
<dbReference type="Gene3D" id="3.30.465.10">
    <property type="match status" value="1"/>
</dbReference>
<dbReference type="InterPro" id="IPR016169">
    <property type="entry name" value="FAD-bd_PCMH_sub2"/>
</dbReference>
<sequence>MIPIDFEYHRPKAITDAIKIYQALTADNKDTVYYGGGTELISRSRLNEITPQAIIDLKNIPECNTFKREAGQIVIGSTVSLTAIADTPLFPLLSNVVRSIAFRTARNKITIGGNLAGDTFYREAILPLLLSDSKVVLAGGKGIRQVEIHEIVGKGMKLAKDEFIVQILINEKYTKYPYFNHKTTKQSKVNYPIVSLASIKVDDRIRIAFSGVCPFPFRLREIEDIMNNSAESPGERARKVIDLLPSAILNDMHASREYREFVLKQSLCKLLEHVERRVS</sequence>
<comment type="caution">
    <text evidence="5">The sequence shown here is derived from an EMBL/GenBank/DDBJ whole genome shotgun (WGS) entry which is preliminary data.</text>
</comment>